<dbReference type="GO" id="GO:0005634">
    <property type="term" value="C:nucleus"/>
    <property type="evidence" value="ECO:0007669"/>
    <property type="project" value="UniProtKB-SubCell"/>
</dbReference>
<dbReference type="SMART" id="SM01102">
    <property type="entry name" value="CRM1_C"/>
    <property type="match status" value="1"/>
</dbReference>
<evidence type="ECO:0000313" key="7">
    <source>
        <dbReference type="EMBL" id="KNC82546.1"/>
    </source>
</evidence>
<dbReference type="GO" id="GO:0005049">
    <property type="term" value="F:nuclear export signal receptor activity"/>
    <property type="evidence" value="ECO:0007669"/>
    <property type="project" value="InterPro"/>
</dbReference>
<reference evidence="7 8" key="1">
    <citation type="submission" date="2011-02" db="EMBL/GenBank/DDBJ databases">
        <title>The Genome Sequence of Sphaeroforma arctica JP610.</title>
        <authorList>
            <consortium name="The Broad Institute Genome Sequencing Platform"/>
            <person name="Russ C."/>
            <person name="Cuomo C."/>
            <person name="Young S.K."/>
            <person name="Zeng Q."/>
            <person name="Gargeya S."/>
            <person name="Alvarado L."/>
            <person name="Berlin A."/>
            <person name="Chapman S.B."/>
            <person name="Chen Z."/>
            <person name="Freedman E."/>
            <person name="Gellesch M."/>
            <person name="Goldberg J."/>
            <person name="Griggs A."/>
            <person name="Gujja S."/>
            <person name="Heilman E."/>
            <person name="Heiman D."/>
            <person name="Howarth C."/>
            <person name="Mehta T."/>
            <person name="Neiman D."/>
            <person name="Pearson M."/>
            <person name="Roberts A."/>
            <person name="Saif S."/>
            <person name="Shea T."/>
            <person name="Shenoy N."/>
            <person name="Sisk P."/>
            <person name="Stolte C."/>
            <person name="Sykes S."/>
            <person name="White J."/>
            <person name="Yandava C."/>
            <person name="Burger G."/>
            <person name="Gray M.W."/>
            <person name="Holland P.W.H."/>
            <person name="King N."/>
            <person name="Lang F.B.F."/>
            <person name="Roger A.J."/>
            <person name="Ruiz-Trillo I."/>
            <person name="Haas B."/>
            <person name="Nusbaum C."/>
            <person name="Birren B."/>
        </authorList>
    </citation>
    <scope>NUCLEOTIDE SEQUENCE [LARGE SCALE GENOMIC DNA]</scope>
    <source>
        <strain evidence="7 8">JP610</strain>
    </source>
</reference>
<dbReference type="InterPro" id="IPR011989">
    <property type="entry name" value="ARM-like"/>
</dbReference>
<dbReference type="PANTHER" id="PTHR11223:SF2">
    <property type="entry name" value="EXPORTIN-1"/>
    <property type="match status" value="1"/>
</dbReference>
<evidence type="ECO:0000256" key="5">
    <source>
        <dbReference type="ARBA" id="ARBA00023242"/>
    </source>
</evidence>
<dbReference type="InterPro" id="IPR016024">
    <property type="entry name" value="ARM-type_fold"/>
</dbReference>
<keyword evidence="8" id="KW-1185">Reference proteome</keyword>
<dbReference type="Pfam" id="PF08389">
    <property type="entry name" value="Xpo1"/>
    <property type="match status" value="1"/>
</dbReference>
<evidence type="ECO:0000256" key="4">
    <source>
        <dbReference type="ARBA" id="ARBA00022927"/>
    </source>
</evidence>
<comment type="similarity">
    <text evidence="2">Belongs to the exportin family.</text>
</comment>
<gene>
    <name evidence="7" type="ORF">SARC_05173</name>
</gene>
<dbReference type="InterPro" id="IPR045065">
    <property type="entry name" value="XPO1/5"/>
</dbReference>
<dbReference type="Pfam" id="PF03810">
    <property type="entry name" value="IBN_N"/>
    <property type="match status" value="1"/>
</dbReference>
<dbReference type="GeneID" id="25905677"/>
<feature type="domain" description="Importin N-terminal" evidence="6">
    <location>
        <begin position="40"/>
        <end position="106"/>
    </location>
</feature>
<comment type="subcellular location">
    <subcellularLocation>
        <location evidence="1">Nucleus</location>
    </subcellularLocation>
</comment>
<dbReference type="Proteomes" id="UP000054560">
    <property type="component" value="Unassembled WGS sequence"/>
</dbReference>
<dbReference type="Pfam" id="PF08767">
    <property type="entry name" value="CRM1_C"/>
    <property type="match status" value="1"/>
</dbReference>
<dbReference type="RefSeq" id="XP_014156448.1">
    <property type="nucleotide sequence ID" value="XM_014300973.1"/>
</dbReference>
<sequence>MAAMDPASLLDFTQELNVQLLDSVVNAMNNPLTPQQQEIANQVLTQLKDTPDAWTRVDKILDQSQNPSTRFYALSILESTIATKWNVLPTDQREAVKEFIVSMIIRMSSEPQQGTDRVFIRKLNMILVQIVKQEWPHAWPSFIPDIVGSSKTSESLCENNMAILKLLSEEVFEYSSGKMTVAKARALKDSMNSQFSMIFELCMFVFENTDGVSLIKSTLETLLCFLSWIPIGYIYETQLIDILTMKYLGAESFRNLTIMCLTEIASIKTSSSPGEGGFSEQIVKMFTQTMKQLTIILPSSINIKEAYNDSSDFHQQFIRALALFLTSYLKTHRKLLESKTDNIEVRQLLLDAHYYLVLISEVEDTEIFKICLEYWHSLTDGLYNESPYTVSTMYSNSYSSFNTPQPTSPRRELYKDILTLVRKVMITHMVKPEEVLIVETDSGEIVREFMPTHTDTLNQYKTMRQVLVFLTHLDCSDTKSIMIEKLHRQVDGSEWSWKSVNTLCWAIGSISGAMSEDDEKGFLVTVIKHLLGLVEQKKGKDNKAVVASNIMYIVGQYPRFLRAHWKFLKTVVFKLFEFMHETHEGVQDMACDTYIKIAQKCSTHFVHKQTGEEVAFVDEIMDQMHTIIHDLTPQQVNTFYEACGYMIAAQSDVTERERLLTKLMHLPNESWDRIINMLTVNINHLQEKQTLKELTYILKINSAVCKPVGHPFIVQLARNYMDMLKVYQAYSDIISAEIQTNGEAGMRSQQIKSMRAVKKEVLRLMNAWVTKSNDNELVMNNLLPPFLLAVLTDYRNNVPQAREPEVLSAMCAIINKLEQNIIPQVPAIFEALFGCTLEMINKDMSEYPEHRANFFELLKAINQFAFPALLAISPDQFKLVIDSIIWSFKHTMRNVASTGLNILHMLLNNISHADEAQGFYRLYYTLLLDHVLAVMTDSSHQSEFEDLAANLAFMITLVENNKVTINLFEANNQSGAVVNNSQFVRQHIRELLTGAFPNLTANSIENTVATLFSTYMDPHLFSQTLQDFLVNLKVWGECEREQQLEKESARIQLEEKQKAIAVIPGMTKPADMMD</sequence>
<dbReference type="InterPro" id="IPR041235">
    <property type="entry name" value="Exp1_repeat_2"/>
</dbReference>
<dbReference type="EMBL" id="KQ241917">
    <property type="protein sequence ID" value="KNC82546.1"/>
    <property type="molecule type" value="Genomic_DNA"/>
</dbReference>
<dbReference type="FunFam" id="1.25.10.10:FF:000022">
    <property type="entry name" value="protein EXPORTIN 1A"/>
    <property type="match status" value="1"/>
</dbReference>
<evidence type="ECO:0000256" key="3">
    <source>
        <dbReference type="ARBA" id="ARBA00022448"/>
    </source>
</evidence>
<dbReference type="STRING" id="667725.A0A0L0G155"/>
<protein>
    <submittedName>
        <fullName evidence="7">Exportin-1</fullName>
    </submittedName>
</protein>
<dbReference type="Gene3D" id="1.25.10.10">
    <property type="entry name" value="Leucine-rich Repeat Variant"/>
    <property type="match status" value="1"/>
</dbReference>
<dbReference type="GO" id="GO:0000055">
    <property type="term" value="P:ribosomal large subunit export from nucleus"/>
    <property type="evidence" value="ECO:0007669"/>
    <property type="project" value="TreeGrafter"/>
</dbReference>
<proteinExistence type="inferred from homology"/>
<dbReference type="SMART" id="SM00913">
    <property type="entry name" value="IBN_N"/>
    <property type="match status" value="1"/>
</dbReference>
<dbReference type="InterPro" id="IPR001494">
    <property type="entry name" value="Importin-beta_N"/>
</dbReference>
<dbReference type="SUPFAM" id="SSF48371">
    <property type="entry name" value="ARM repeat"/>
    <property type="match status" value="1"/>
</dbReference>
<dbReference type="GO" id="GO:0006611">
    <property type="term" value="P:protein export from nucleus"/>
    <property type="evidence" value="ECO:0007669"/>
    <property type="project" value="InterPro"/>
</dbReference>
<keyword evidence="4" id="KW-0653">Protein transport</keyword>
<accession>A0A0L0G155</accession>
<dbReference type="PROSITE" id="PS50166">
    <property type="entry name" value="IMPORTIN_B_NT"/>
    <property type="match status" value="1"/>
</dbReference>
<dbReference type="GO" id="GO:0000056">
    <property type="term" value="P:ribosomal small subunit export from nucleus"/>
    <property type="evidence" value="ECO:0007669"/>
    <property type="project" value="TreeGrafter"/>
</dbReference>
<dbReference type="GO" id="GO:0005737">
    <property type="term" value="C:cytoplasm"/>
    <property type="evidence" value="ECO:0007669"/>
    <property type="project" value="TreeGrafter"/>
</dbReference>
<keyword evidence="5" id="KW-0539">Nucleus</keyword>
<organism evidence="7 8">
    <name type="scientific">Sphaeroforma arctica JP610</name>
    <dbReference type="NCBI Taxonomy" id="667725"/>
    <lineage>
        <taxon>Eukaryota</taxon>
        <taxon>Ichthyosporea</taxon>
        <taxon>Ichthyophonida</taxon>
        <taxon>Sphaeroforma</taxon>
    </lineage>
</organism>
<evidence type="ECO:0000256" key="2">
    <source>
        <dbReference type="ARBA" id="ARBA00009466"/>
    </source>
</evidence>
<dbReference type="InterPro" id="IPR040485">
    <property type="entry name" value="XPO1_repeat_3"/>
</dbReference>
<name>A0A0L0G155_9EUKA</name>
<dbReference type="AlphaFoldDB" id="A0A0L0G155"/>
<dbReference type="OrthoDB" id="27218at2759"/>
<dbReference type="eggNOG" id="KOG2020">
    <property type="taxonomic scope" value="Eukaryota"/>
</dbReference>
<keyword evidence="3" id="KW-0813">Transport</keyword>
<dbReference type="Pfam" id="PF18777">
    <property type="entry name" value="CRM1_repeat"/>
    <property type="match status" value="1"/>
</dbReference>
<dbReference type="InterPro" id="IPR014877">
    <property type="entry name" value="XPO1_C_dom"/>
</dbReference>
<dbReference type="PANTHER" id="PTHR11223">
    <property type="entry name" value="EXPORTIN 1/5"/>
    <property type="match status" value="1"/>
</dbReference>
<dbReference type="Pfam" id="PF18787">
    <property type="entry name" value="CRM1_repeat_3"/>
    <property type="match status" value="1"/>
</dbReference>
<dbReference type="Pfam" id="PF18784">
    <property type="entry name" value="CRM1_repeat_2"/>
    <property type="match status" value="1"/>
</dbReference>
<evidence type="ECO:0000259" key="6">
    <source>
        <dbReference type="PROSITE" id="PS50166"/>
    </source>
</evidence>
<dbReference type="InterPro" id="IPR013598">
    <property type="entry name" value="Exportin-1/Importin-b-like"/>
</dbReference>
<evidence type="ECO:0000313" key="8">
    <source>
        <dbReference type="Proteomes" id="UP000054560"/>
    </source>
</evidence>
<evidence type="ECO:0000256" key="1">
    <source>
        <dbReference type="ARBA" id="ARBA00004123"/>
    </source>
</evidence>
<dbReference type="GO" id="GO:0031267">
    <property type="term" value="F:small GTPase binding"/>
    <property type="evidence" value="ECO:0007669"/>
    <property type="project" value="InterPro"/>
</dbReference>
<dbReference type="InterPro" id="IPR041123">
    <property type="entry name" value="CRM1_repeat"/>
</dbReference>